<evidence type="ECO:0000313" key="4">
    <source>
        <dbReference type="Proteomes" id="UP000765802"/>
    </source>
</evidence>
<dbReference type="Proteomes" id="UP000765802">
    <property type="component" value="Unassembled WGS sequence"/>
</dbReference>
<keyword evidence="2" id="KW-1133">Transmembrane helix</keyword>
<proteinExistence type="predicted"/>
<name>A0ABR7M8Q5_9BACT</name>
<feature type="transmembrane region" description="Helical" evidence="2">
    <location>
        <begin position="110"/>
        <end position="126"/>
    </location>
</feature>
<organism evidence="3 4">
    <name type="scientific">Flavihumibacter stibioxidans</name>
    <dbReference type="NCBI Taxonomy" id="1834163"/>
    <lineage>
        <taxon>Bacteria</taxon>
        <taxon>Pseudomonadati</taxon>
        <taxon>Bacteroidota</taxon>
        <taxon>Chitinophagia</taxon>
        <taxon>Chitinophagales</taxon>
        <taxon>Chitinophagaceae</taxon>
        <taxon>Flavihumibacter</taxon>
    </lineage>
</organism>
<feature type="region of interest" description="Disordered" evidence="1">
    <location>
        <begin position="1"/>
        <end position="22"/>
    </location>
</feature>
<evidence type="ECO:0000256" key="2">
    <source>
        <dbReference type="SAM" id="Phobius"/>
    </source>
</evidence>
<keyword evidence="2" id="KW-0812">Transmembrane</keyword>
<feature type="transmembrane region" description="Helical" evidence="2">
    <location>
        <begin position="215"/>
        <end position="232"/>
    </location>
</feature>
<keyword evidence="4" id="KW-1185">Reference proteome</keyword>
<dbReference type="EMBL" id="MBUA01000012">
    <property type="protein sequence ID" value="MBC6491219.1"/>
    <property type="molecule type" value="Genomic_DNA"/>
</dbReference>
<gene>
    <name evidence="3" type="ORF">BC349_09260</name>
</gene>
<keyword evidence="2" id="KW-0472">Membrane</keyword>
<comment type="caution">
    <text evidence="3">The sequence shown here is derived from an EMBL/GenBank/DDBJ whole genome shotgun (WGS) entry which is preliminary data.</text>
</comment>
<evidence type="ECO:0000313" key="3">
    <source>
        <dbReference type="EMBL" id="MBC6491219.1"/>
    </source>
</evidence>
<accession>A0ABR7M8Q5</accession>
<dbReference type="RefSeq" id="WP_187256533.1">
    <property type="nucleotide sequence ID" value="NZ_JBHULF010000014.1"/>
</dbReference>
<feature type="transmembrane region" description="Helical" evidence="2">
    <location>
        <begin position="187"/>
        <end position="209"/>
    </location>
</feature>
<sequence>MMVSTEQPNTSAVADPSGVHPSGGTRRVNAGWVIGQLISFVFHPLFIPGYITAFLLFVHPFAFAGENEWYKKIKLISVLVSTAFFPAFTVFLLKQLGFASSFQLKTQKERIIPIVASMVFYFWIFYVSKNRPDNPPELVKMLCAVFITSIIALTANNFIKISLHAIAMGVLVSFFVYMAWTSLIPMIVPLAVSILIAGLVGTARLMTGAHSNSELVWGFATGVVSMFIAVWVV</sequence>
<feature type="transmembrane region" description="Helical" evidence="2">
    <location>
        <begin position="45"/>
        <end position="63"/>
    </location>
</feature>
<feature type="transmembrane region" description="Helical" evidence="2">
    <location>
        <begin position="138"/>
        <end position="155"/>
    </location>
</feature>
<reference evidence="3 4" key="1">
    <citation type="submission" date="2016-07" db="EMBL/GenBank/DDBJ databases">
        <title>Genome analysis of Flavihumibacter stibioxidans YS-17.</title>
        <authorList>
            <person name="Shi K."/>
            <person name="Han Y."/>
            <person name="Wang G."/>
        </authorList>
    </citation>
    <scope>NUCLEOTIDE SEQUENCE [LARGE SCALE GENOMIC DNA]</scope>
    <source>
        <strain evidence="3 4">YS-17</strain>
    </source>
</reference>
<protein>
    <recommendedName>
        <fullName evidence="5">PAP2 superfamily protein</fullName>
    </recommendedName>
</protein>
<evidence type="ECO:0008006" key="5">
    <source>
        <dbReference type="Google" id="ProtNLM"/>
    </source>
</evidence>
<evidence type="ECO:0000256" key="1">
    <source>
        <dbReference type="SAM" id="MobiDB-lite"/>
    </source>
</evidence>
<feature type="transmembrane region" description="Helical" evidence="2">
    <location>
        <begin position="75"/>
        <end position="98"/>
    </location>
</feature>
<feature type="compositionally biased region" description="Polar residues" evidence="1">
    <location>
        <begin position="1"/>
        <end position="12"/>
    </location>
</feature>
<feature type="transmembrane region" description="Helical" evidence="2">
    <location>
        <begin position="161"/>
        <end position="180"/>
    </location>
</feature>